<keyword evidence="5" id="KW-1185">Reference proteome</keyword>
<proteinExistence type="predicted"/>
<dbReference type="InterPro" id="IPR002110">
    <property type="entry name" value="Ankyrin_rpt"/>
</dbReference>
<evidence type="ECO:0000256" key="3">
    <source>
        <dbReference type="PROSITE-ProRule" id="PRU00023"/>
    </source>
</evidence>
<name>A0ABR4K655_9EURO</name>
<dbReference type="Pfam" id="PF12796">
    <property type="entry name" value="Ank_2"/>
    <property type="match status" value="1"/>
</dbReference>
<feature type="repeat" description="ANK" evidence="3">
    <location>
        <begin position="161"/>
        <end position="185"/>
    </location>
</feature>
<dbReference type="InterPro" id="IPR036770">
    <property type="entry name" value="Ankyrin_rpt-contain_sf"/>
</dbReference>
<dbReference type="PROSITE" id="PS50088">
    <property type="entry name" value="ANK_REPEAT"/>
    <property type="match status" value="1"/>
</dbReference>
<accession>A0ABR4K655</accession>
<comment type="caution">
    <text evidence="4">The sequence shown here is derived from an EMBL/GenBank/DDBJ whole genome shotgun (WGS) entry which is preliminary data.</text>
</comment>
<dbReference type="SMART" id="SM00248">
    <property type="entry name" value="ANK"/>
    <property type="match status" value="5"/>
</dbReference>
<keyword evidence="1" id="KW-0677">Repeat</keyword>
<reference evidence="4 5" key="1">
    <citation type="submission" date="2024-07" db="EMBL/GenBank/DDBJ databases">
        <title>Section-level genome sequencing and comparative genomics of Aspergillus sections Usti and Cavernicolus.</title>
        <authorList>
            <consortium name="Lawrence Berkeley National Laboratory"/>
            <person name="Nybo J.L."/>
            <person name="Vesth T.C."/>
            <person name="Theobald S."/>
            <person name="Frisvad J.C."/>
            <person name="Larsen T.O."/>
            <person name="Kjaerboelling I."/>
            <person name="Rothschild-Mancinelli K."/>
            <person name="Lyhne E.K."/>
            <person name="Kogle M.E."/>
            <person name="Barry K."/>
            <person name="Clum A."/>
            <person name="Na H."/>
            <person name="Ledsgaard L."/>
            <person name="Lin J."/>
            <person name="Lipzen A."/>
            <person name="Kuo A."/>
            <person name="Riley R."/>
            <person name="Mondo S."/>
            <person name="Labutti K."/>
            <person name="Haridas S."/>
            <person name="Pangalinan J."/>
            <person name="Salamov A.A."/>
            <person name="Simmons B.A."/>
            <person name="Magnuson J.K."/>
            <person name="Chen J."/>
            <person name="Drula E."/>
            <person name="Henrissat B."/>
            <person name="Wiebenga A."/>
            <person name="Lubbers R.J."/>
            <person name="Gomes A.C."/>
            <person name="Makela M.R."/>
            <person name="Stajich J."/>
            <person name="Grigoriev I.V."/>
            <person name="Mortensen U.H."/>
            <person name="De Vries R.P."/>
            <person name="Baker S.E."/>
            <person name="Andersen M.R."/>
        </authorList>
    </citation>
    <scope>NUCLEOTIDE SEQUENCE [LARGE SCALE GENOMIC DNA]</scope>
    <source>
        <strain evidence="4 5">CBS 123904</strain>
    </source>
</reference>
<dbReference type="Proteomes" id="UP001610446">
    <property type="component" value="Unassembled WGS sequence"/>
</dbReference>
<gene>
    <name evidence="4" type="ORF">BJY01DRAFT_246692</name>
</gene>
<dbReference type="SUPFAM" id="SSF48403">
    <property type="entry name" value="Ankyrin repeat"/>
    <property type="match status" value="1"/>
</dbReference>
<organism evidence="4 5">
    <name type="scientific">Aspergillus pseudoustus</name>
    <dbReference type="NCBI Taxonomy" id="1810923"/>
    <lineage>
        <taxon>Eukaryota</taxon>
        <taxon>Fungi</taxon>
        <taxon>Dikarya</taxon>
        <taxon>Ascomycota</taxon>
        <taxon>Pezizomycotina</taxon>
        <taxon>Eurotiomycetes</taxon>
        <taxon>Eurotiomycetidae</taxon>
        <taxon>Eurotiales</taxon>
        <taxon>Aspergillaceae</taxon>
        <taxon>Aspergillus</taxon>
        <taxon>Aspergillus subgen. Nidulantes</taxon>
    </lineage>
</organism>
<dbReference type="EMBL" id="JBFXLU010000054">
    <property type="protein sequence ID" value="KAL2847791.1"/>
    <property type="molecule type" value="Genomic_DNA"/>
</dbReference>
<dbReference type="PROSITE" id="PS50297">
    <property type="entry name" value="ANK_REP_REGION"/>
    <property type="match status" value="1"/>
</dbReference>
<dbReference type="PANTHER" id="PTHR24198">
    <property type="entry name" value="ANKYRIN REPEAT AND PROTEIN KINASE DOMAIN-CONTAINING PROTEIN"/>
    <property type="match status" value="1"/>
</dbReference>
<evidence type="ECO:0000256" key="1">
    <source>
        <dbReference type="ARBA" id="ARBA00022737"/>
    </source>
</evidence>
<protein>
    <submittedName>
        <fullName evidence="4">Ankyrin repeat-containing domain protein</fullName>
    </submittedName>
</protein>
<keyword evidence="2 3" id="KW-0040">ANK repeat</keyword>
<dbReference type="PANTHER" id="PTHR24198:SF165">
    <property type="entry name" value="ANKYRIN REPEAT-CONTAINING PROTEIN-RELATED"/>
    <property type="match status" value="1"/>
</dbReference>
<evidence type="ECO:0000313" key="5">
    <source>
        <dbReference type="Proteomes" id="UP001610446"/>
    </source>
</evidence>
<sequence length="358" mass="38990">MRIFDLQLEMFHAILAQTLPTYHSSHITQMQLVNIYGYLCYRSLAPDAHVYYPIRTVRQATDWIVSQLSAEDHRKEICRALFCSALSRRPQTSGWRLLSDSLYGVSIARIAVSDQKTGLSQESDALVHRFSAAACIGDLALVQSLLDEGADVDGKSGVFDTALVNAARWGHLPVVQLLLENGADLQRDVIHGVGGKTSDDLDADIDFVSWFIWTLEECHTLEAAAIGGHEDILSLLLEPRLNLSRSSCTFFHALIGAAEGGSINVLRMLMDSANFDAIGTILKKMVLDSAMKRATSAGHLECMELLIDAGAPLSYNGTAEGDHAPPSTPLGAAKTRPLNCCWSEEQISTCRSVCGVTL</sequence>
<dbReference type="Gene3D" id="1.25.40.20">
    <property type="entry name" value="Ankyrin repeat-containing domain"/>
    <property type="match status" value="2"/>
</dbReference>
<evidence type="ECO:0000256" key="2">
    <source>
        <dbReference type="ARBA" id="ARBA00023043"/>
    </source>
</evidence>
<evidence type="ECO:0000313" key="4">
    <source>
        <dbReference type="EMBL" id="KAL2847791.1"/>
    </source>
</evidence>